<dbReference type="PANTHER" id="PTHR21047:SF2">
    <property type="entry name" value="THYMIDINE DIPHOSPHO-4-KETO-RHAMNOSE 3,5-EPIMERASE"/>
    <property type="match status" value="1"/>
</dbReference>
<feature type="site" description="Participates in a stacking interaction with the thymidine ring of dTDP-4-oxo-6-deoxyglucose" evidence="6">
    <location>
        <position position="137"/>
    </location>
</feature>
<dbReference type="GO" id="GO:0005829">
    <property type="term" value="C:cytosol"/>
    <property type="evidence" value="ECO:0007669"/>
    <property type="project" value="TreeGrafter"/>
</dbReference>
<dbReference type="GO" id="GO:0008830">
    <property type="term" value="F:dTDP-4-dehydrorhamnose 3,5-epimerase activity"/>
    <property type="evidence" value="ECO:0007669"/>
    <property type="project" value="UniProtKB-UniRule"/>
</dbReference>
<dbReference type="EC" id="5.1.3.13" evidence="3 7"/>
<dbReference type="CDD" id="cd00438">
    <property type="entry name" value="cupin_RmlC"/>
    <property type="match status" value="1"/>
</dbReference>
<evidence type="ECO:0000256" key="1">
    <source>
        <dbReference type="ARBA" id="ARBA00001298"/>
    </source>
</evidence>
<dbReference type="InterPro" id="IPR000888">
    <property type="entry name" value="RmlC-like"/>
</dbReference>
<evidence type="ECO:0000256" key="3">
    <source>
        <dbReference type="ARBA" id="ARBA00012098"/>
    </source>
</evidence>
<dbReference type="InterPro" id="IPR011051">
    <property type="entry name" value="RmlC_Cupin_sf"/>
</dbReference>
<evidence type="ECO:0000256" key="6">
    <source>
        <dbReference type="PIRSR" id="PIRSR600888-3"/>
    </source>
</evidence>
<comment type="subunit">
    <text evidence="7">Homodimer.</text>
</comment>
<dbReference type="SUPFAM" id="SSF51182">
    <property type="entry name" value="RmlC-like cupins"/>
    <property type="match status" value="1"/>
</dbReference>
<feature type="active site" description="Proton donor" evidence="5">
    <location>
        <position position="131"/>
    </location>
</feature>
<dbReference type="Gene3D" id="2.60.120.10">
    <property type="entry name" value="Jelly Rolls"/>
    <property type="match status" value="1"/>
</dbReference>
<name>A0A372NMP2_9SPHI</name>
<protein>
    <recommendedName>
        <fullName evidence="4 7">dTDP-4-dehydrorhamnose 3,5-epimerase</fullName>
        <ecNumber evidence="3 7">5.1.3.13</ecNumber>
    </recommendedName>
    <alternativeName>
        <fullName evidence="7">Thymidine diphospho-4-keto-rhamnose 3,5-epimerase</fullName>
    </alternativeName>
</protein>
<sequence>MTITDTIIPGAYIFEPKVFHDSRGYFIETFNRKHFIEKGIDVDFVQDNQSVSHKNVVRGLHAQKGPFEQGKLVRVIKGAVVDIALDVRVGSPAYGKHIGVELTAQNNLQLYIPPGCLHGFVSLQDDTIFAYKVTNYFDKDSESGLIWNDPELSIGWSINQMDAIVSEKDQLLPDWKSYQSPFTFVG</sequence>
<reference evidence="8 9" key="1">
    <citation type="submission" date="2018-08" db="EMBL/GenBank/DDBJ databases">
        <title>Mucilaginibacter sp. MYSH2.</title>
        <authorList>
            <person name="Seo T."/>
        </authorList>
    </citation>
    <scope>NUCLEOTIDE SEQUENCE [LARGE SCALE GENOMIC DNA]</scope>
    <source>
        <strain evidence="8 9">MYSH2</strain>
    </source>
</reference>
<dbReference type="OrthoDB" id="9800680at2"/>
<comment type="caution">
    <text evidence="8">The sequence shown here is derived from an EMBL/GenBank/DDBJ whole genome shotgun (WGS) entry which is preliminary data.</text>
</comment>
<evidence type="ECO:0000256" key="4">
    <source>
        <dbReference type="ARBA" id="ARBA00019595"/>
    </source>
</evidence>
<comment type="catalytic activity">
    <reaction evidence="1 7">
        <text>dTDP-4-dehydro-6-deoxy-alpha-D-glucose = dTDP-4-dehydro-beta-L-rhamnose</text>
        <dbReference type="Rhea" id="RHEA:16969"/>
        <dbReference type="ChEBI" id="CHEBI:57649"/>
        <dbReference type="ChEBI" id="CHEBI:62830"/>
        <dbReference type="EC" id="5.1.3.13"/>
    </reaction>
</comment>
<dbReference type="Proteomes" id="UP000264217">
    <property type="component" value="Unassembled WGS sequence"/>
</dbReference>
<accession>A0A372NMP2</accession>
<dbReference type="EMBL" id="QWDC01000005">
    <property type="protein sequence ID" value="RFZ90206.1"/>
    <property type="molecule type" value="Genomic_DNA"/>
</dbReference>
<comment type="similarity">
    <text evidence="7">Belongs to the dTDP-4-dehydrorhamnose 3,5-epimerase family.</text>
</comment>
<organism evidence="8 9">
    <name type="scientific">Mucilaginibacter conchicola</name>
    <dbReference type="NCBI Taxonomy" id="2303333"/>
    <lineage>
        <taxon>Bacteria</taxon>
        <taxon>Pseudomonadati</taxon>
        <taxon>Bacteroidota</taxon>
        <taxon>Sphingobacteriia</taxon>
        <taxon>Sphingobacteriales</taxon>
        <taxon>Sphingobacteriaceae</taxon>
        <taxon>Mucilaginibacter</taxon>
    </lineage>
</organism>
<dbReference type="InterPro" id="IPR014710">
    <property type="entry name" value="RmlC-like_jellyroll"/>
</dbReference>
<dbReference type="GO" id="GO:0000271">
    <property type="term" value="P:polysaccharide biosynthetic process"/>
    <property type="evidence" value="ECO:0007669"/>
    <property type="project" value="TreeGrafter"/>
</dbReference>
<dbReference type="GO" id="GO:0019305">
    <property type="term" value="P:dTDP-rhamnose biosynthetic process"/>
    <property type="evidence" value="ECO:0007669"/>
    <property type="project" value="UniProtKB-UniRule"/>
</dbReference>
<dbReference type="UniPathway" id="UPA00124"/>
<keyword evidence="9" id="KW-1185">Reference proteome</keyword>
<keyword evidence="7 8" id="KW-0413">Isomerase</keyword>
<feature type="active site" description="Proton acceptor" evidence="5">
    <location>
        <position position="61"/>
    </location>
</feature>
<proteinExistence type="inferred from homology"/>
<gene>
    <name evidence="8" type="primary">rfbC</name>
    <name evidence="8" type="ORF">D0C36_23485</name>
</gene>
<dbReference type="RefSeq" id="WP_117394168.1">
    <property type="nucleotide sequence ID" value="NZ_QWDC01000005.1"/>
</dbReference>
<dbReference type="Pfam" id="PF00908">
    <property type="entry name" value="dTDP_sugar_isom"/>
    <property type="match status" value="1"/>
</dbReference>
<evidence type="ECO:0000256" key="2">
    <source>
        <dbReference type="ARBA" id="ARBA00001997"/>
    </source>
</evidence>
<dbReference type="NCBIfam" id="TIGR01221">
    <property type="entry name" value="rmlC"/>
    <property type="match status" value="1"/>
</dbReference>
<comment type="function">
    <text evidence="2 7">Catalyzes the epimerization of the C3' and C5'positions of dTDP-6-deoxy-D-xylo-4-hexulose, forming dTDP-6-deoxy-L-lyxo-4-hexulose.</text>
</comment>
<dbReference type="PANTHER" id="PTHR21047">
    <property type="entry name" value="DTDP-6-DEOXY-D-GLUCOSE-3,5 EPIMERASE"/>
    <property type="match status" value="1"/>
</dbReference>
<dbReference type="AlphaFoldDB" id="A0A372NMP2"/>
<evidence type="ECO:0000256" key="7">
    <source>
        <dbReference type="RuleBase" id="RU364069"/>
    </source>
</evidence>
<evidence type="ECO:0000313" key="9">
    <source>
        <dbReference type="Proteomes" id="UP000264217"/>
    </source>
</evidence>
<evidence type="ECO:0000313" key="8">
    <source>
        <dbReference type="EMBL" id="RFZ90206.1"/>
    </source>
</evidence>
<evidence type="ECO:0000256" key="5">
    <source>
        <dbReference type="PIRSR" id="PIRSR600888-1"/>
    </source>
</evidence>
<comment type="pathway">
    <text evidence="7">Carbohydrate biosynthesis; dTDP-L-rhamnose biosynthesis.</text>
</comment>